<keyword evidence="4" id="KW-1185">Reference proteome</keyword>
<dbReference type="InterPro" id="IPR018376">
    <property type="entry name" value="Enoyl-CoA_hyd/isom_CS"/>
</dbReference>
<name>A0A840FIK8_9SPHN</name>
<dbReference type="Pfam" id="PF00378">
    <property type="entry name" value="ECH_1"/>
    <property type="match status" value="1"/>
</dbReference>
<proteinExistence type="inferred from homology"/>
<organism evidence="3 4">
    <name type="scientific">Sphingomonas jinjuensis</name>
    <dbReference type="NCBI Taxonomy" id="535907"/>
    <lineage>
        <taxon>Bacteria</taxon>
        <taxon>Pseudomonadati</taxon>
        <taxon>Pseudomonadota</taxon>
        <taxon>Alphaproteobacteria</taxon>
        <taxon>Sphingomonadales</taxon>
        <taxon>Sphingomonadaceae</taxon>
        <taxon>Sphingomonas</taxon>
    </lineage>
</organism>
<dbReference type="PANTHER" id="PTHR43802:SF1">
    <property type="entry name" value="IP11341P-RELATED"/>
    <property type="match status" value="1"/>
</dbReference>
<dbReference type="Gene3D" id="1.10.12.10">
    <property type="entry name" value="Lyase 2-enoyl-coa Hydratase, Chain A, domain 2"/>
    <property type="match status" value="1"/>
</dbReference>
<dbReference type="Gene3D" id="3.90.226.10">
    <property type="entry name" value="2-enoyl-CoA Hydratase, Chain A, domain 1"/>
    <property type="match status" value="1"/>
</dbReference>
<reference evidence="3 4" key="1">
    <citation type="submission" date="2020-08" db="EMBL/GenBank/DDBJ databases">
        <title>Genomic Encyclopedia of Type Strains, Phase IV (KMG-IV): sequencing the most valuable type-strain genomes for metagenomic binning, comparative biology and taxonomic classification.</title>
        <authorList>
            <person name="Goeker M."/>
        </authorList>
    </citation>
    <scope>NUCLEOTIDE SEQUENCE [LARGE SCALE GENOMIC DNA]</scope>
    <source>
        <strain evidence="3 4">YC6723</strain>
    </source>
</reference>
<dbReference type="PANTHER" id="PTHR43802">
    <property type="entry name" value="ENOYL-COA HYDRATASE"/>
    <property type="match status" value="1"/>
</dbReference>
<dbReference type="AlphaFoldDB" id="A0A840FIK8"/>
<sequence>MTGMGMADGAAVDRDGAVMIVTIDRPPSNFADLALIEAIGRAFAQADADPAVRTILLRAEGRVFCAGADLVSDNPVRDGVVEGARNPFYVAAANLFGVRKPVIAAVQGAAVGAGLGLALVADFRVASTSAKFAANFVQLGFHPGFGISAVLERVVGKQRALLMNLTGRRIRAEEAAAWGLADKVVAPEALDAEAMALAQEIAAAAPLAVQATRATTRGDLMALVEAATDRELSEQAVLQQTEDFAEGVRAVNERRPGRFVGR</sequence>
<gene>
    <name evidence="3" type="ORF">GGQ80_001073</name>
</gene>
<evidence type="ECO:0000256" key="1">
    <source>
        <dbReference type="ARBA" id="ARBA00005254"/>
    </source>
</evidence>
<evidence type="ECO:0000256" key="2">
    <source>
        <dbReference type="RuleBase" id="RU003707"/>
    </source>
</evidence>
<comment type="caution">
    <text evidence="3">The sequence shown here is derived from an EMBL/GenBank/DDBJ whole genome shotgun (WGS) entry which is preliminary data.</text>
</comment>
<comment type="similarity">
    <text evidence="1 2">Belongs to the enoyl-CoA hydratase/isomerase family.</text>
</comment>
<dbReference type="GO" id="GO:0003824">
    <property type="term" value="F:catalytic activity"/>
    <property type="evidence" value="ECO:0007669"/>
    <property type="project" value="InterPro"/>
</dbReference>
<dbReference type="InterPro" id="IPR001753">
    <property type="entry name" value="Enoyl-CoA_hydra/iso"/>
</dbReference>
<accession>A0A840FIK8</accession>
<dbReference type="PROSITE" id="PS00166">
    <property type="entry name" value="ENOYL_COA_HYDRATASE"/>
    <property type="match status" value="1"/>
</dbReference>
<dbReference type="CDD" id="cd06558">
    <property type="entry name" value="crotonase-like"/>
    <property type="match status" value="1"/>
</dbReference>
<dbReference type="SUPFAM" id="SSF52096">
    <property type="entry name" value="ClpP/crotonase"/>
    <property type="match status" value="1"/>
</dbReference>
<dbReference type="InterPro" id="IPR029045">
    <property type="entry name" value="ClpP/crotonase-like_dom_sf"/>
</dbReference>
<evidence type="ECO:0000313" key="3">
    <source>
        <dbReference type="EMBL" id="MBB4153185.1"/>
    </source>
</evidence>
<protein>
    <submittedName>
        <fullName evidence="3">Enoyl-CoA hydratase/carnithine racemase</fullName>
    </submittedName>
</protein>
<dbReference type="Proteomes" id="UP000529795">
    <property type="component" value="Unassembled WGS sequence"/>
</dbReference>
<evidence type="ECO:0000313" key="4">
    <source>
        <dbReference type="Proteomes" id="UP000529795"/>
    </source>
</evidence>
<dbReference type="EMBL" id="JACIEV010000002">
    <property type="protein sequence ID" value="MBB4153185.1"/>
    <property type="molecule type" value="Genomic_DNA"/>
</dbReference>
<dbReference type="InterPro" id="IPR014748">
    <property type="entry name" value="Enoyl-CoA_hydra_C"/>
</dbReference>